<sequence>MEPHIVDLGDSDVDTDGESETTEESQETDDSRTDDEEEFKHQLQDCLDEVEHEGNYSAVQRHKQYINPGLYIKDFGTIGLPLSTRDAIAITGKCRKAPFGKGDETVINEAVRRTWELDATDYGFGNPDWQPFLETRVQQTIRDLGVQVSAHAQPYKLLLYEEGAHFKAHRDTEKVPGMFGTLVVCLPSLHAGGSVHLSHKNKQQEMDTASASAFDLQILAWYSDVQHEIRPVEKGYRLVLTYNLVQDQSLPMQTAAALDARHDRLSTLLQTWNKEYSHLDYLVYPLEHKYSEASLSLRNLKGQDAARGQYLDNICTRNGFYWLLTRMTKELQDEDDYYSNDEDEEGIITFGKTMLPSGRYVYIGVNQVDGTKILTEEKVLYDRDPDSEEEGEYTGNESAPSILRYHDSVIILMTKRQMLDSFRRSDRHSAEALMALYDMVREDHACEPKLRHEAFILIMQKALMRVMSQGDDRRSGTYGYLVYGLEERERTLGEYAMVFETIADYCREQNLSSIFTGLLRSAVQEARWTCSNHLIKLIANQIVWETRTGNNNAWDDWFSQRAQAAPTYRYANELRQALEGFSKVLPFDGAVAFHQWRTAHLEDTVRNVQSASLDDAQSVLDLIPHISRETYFETITRVFANNVERQSLSRFMHCLADDHTISEDDIVKPSYQLLASTATTTLKLSATDITEPEPPRVFAQLVQYTGRINEIGTCAVEWLNIVGQYSWLGLESEAKQLLGACLPDLSTVTETWSKWKHWFLFVDNLKDLLVEHRGQKLHDICKAFITDVLHSCAKHIAQTRPQPPRNWVRTTNGIDKDCTCTACADLNAFLTNPKERIGRFSYAERTRKHLRYRLSNDFHIDTEKRKSPYTLVVTKTNKTHEGLEEEWQAQLRAMRIQLQTMKGSLEGIGINAEEAADLDAQLAGAGAAKGVASTARGLQPSPASRQNLAAPRRVAGAKRKSDFVDLTED</sequence>
<dbReference type="PANTHER" id="PTHR33099">
    <property type="entry name" value="FE2OG DIOXYGENASE DOMAIN-CONTAINING PROTEIN"/>
    <property type="match status" value="1"/>
</dbReference>
<dbReference type="Proteomes" id="UP000076837">
    <property type="component" value="Unassembled WGS sequence"/>
</dbReference>
<dbReference type="OrthoDB" id="27483at2759"/>
<reference evidence="2 3" key="1">
    <citation type="journal article" date="2016" name="Sci. Rep.">
        <title>Draft genome sequencing and secretome analysis of fungal phytopathogen Ascochyta rabiei provides insight into the necrotrophic effector repertoire.</title>
        <authorList>
            <person name="Verma S."/>
            <person name="Gazara R.K."/>
            <person name="Nizam S."/>
            <person name="Parween S."/>
            <person name="Chattopadhyay D."/>
            <person name="Verma P.K."/>
        </authorList>
    </citation>
    <scope>NUCLEOTIDE SEQUENCE [LARGE SCALE GENOMIC DNA]</scope>
    <source>
        <strain evidence="2 3">ArDII</strain>
    </source>
</reference>
<evidence type="ECO:0000313" key="2">
    <source>
        <dbReference type="EMBL" id="KZM18478.1"/>
    </source>
</evidence>
<dbReference type="PANTHER" id="PTHR33099:SF7">
    <property type="entry name" value="MYND-TYPE DOMAIN-CONTAINING PROTEIN"/>
    <property type="match status" value="1"/>
</dbReference>
<protein>
    <submittedName>
        <fullName evidence="2">Uncharacterized protein</fullName>
    </submittedName>
</protein>
<organism evidence="2 3">
    <name type="scientific">Didymella rabiei</name>
    <name type="common">Chickpea ascochyta blight fungus</name>
    <name type="synonym">Mycosphaerella rabiei</name>
    <dbReference type="NCBI Taxonomy" id="5454"/>
    <lineage>
        <taxon>Eukaryota</taxon>
        <taxon>Fungi</taxon>
        <taxon>Dikarya</taxon>
        <taxon>Ascomycota</taxon>
        <taxon>Pezizomycotina</taxon>
        <taxon>Dothideomycetes</taxon>
        <taxon>Pleosporomycetidae</taxon>
        <taxon>Pleosporales</taxon>
        <taxon>Pleosporineae</taxon>
        <taxon>Didymellaceae</taxon>
        <taxon>Ascochyta</taxon>
    </lineage>
</organism>
<dbReference type="EMBL" id="JYNV01000328">
    <property type="protein sequence ID" value="KZM18478.1"/>
    <property type="molecule type" value="Genomic_DNA"/>
</dbReference>
<feature type="compositionally biased region" description="Acidic residues" evidence="1">
    <location>
        <begin position="9"/>
        <end position="37"/>
    </location>
</feature>
<name>A0A162VII2_DIDRA</name>
<comment type="caution">
    <text evidence="2">The sequence shown here is derived from an EMBL/GenBank/DDBJ whole genome shotgun (WGS) entry which is preliminary data.</text>
</comment>
<feature type="region of interest" description="Disordered" evidence="1">
    <location>
        <begin position="1"/>
        <end position="39"/>
    </location>
</feature>
<dbReference type="Gene3D" id="2.60.120.620">
    <property type="entry name" value="q2cbj1_9rhob like domain"/>
    <property type="match status" value="1"/>
</dbReference>
<dbReference type="AlphaFoldDB" id="A0A162VII2"/>
<feature type="region of interest" description="Disordered" evidence="1">
    <location>
        <begin position="929"/>
        <end position="969"/>
    </location>
</feature>
<evidence type="ECO:0000313" key="3">
    <source>
        <dbReference type="Proteomes" id="UP000076837"/>
    </source>
</evidence>
<gene>
    <name evidence="2" type="ORF">ST47_g10366</name>
</gene>
<accession>A0A162VII2</accession>
<evidence type="ECO:0000256" key="1">
    <source>
        <dbReference type="SAM" id="MobiDB-lite"/>
    </source>
</evidence>
<proteinExistence type="predicted"/>
<keyword evidence="3" id="KW-1185">Reference proteome</keyword>